<organism evidence="2 3">
    <name type="scientific">Chironomus riparius</name>
    <dbReference type="NCBI Taxonomy" id="315576"/>
    <lineage>
        <taxon>Eukaryota</taxon>
        <taxon>Metazoa</taxon>
        <taxon>Ecdysozoa</taxon>
        <taxon>Arthropoda</taxon>
        <taxon>Hexapoda</taxon>
        <taxon>Insecta</taxon>
        <taxon>Pterygota</taxon>
        <taxon>Neoptera</taxon>
        <taxon>Endopterygota</taxon>
        <taxon>Diptera</taxon>
        <taxon>Nematocera</taxon>
        <taxon>Chironomoidea</taxon>
        <taxon>Chironomidae</taxon>
        <taxon>Chironominae</taxon>
        <taxon>Chironomus</taxon>
    </lineage>
</organism>
<dbReference type="EMBL" id="OU895879">
    <property type="protein sequence ID" value="CAG9809592.1"/>
    <property type="molecule type" value="Genomic_DNA"/>
</dbReference>
<dbReference type="Proteomes" id="UP001153620">
    <property type="component" value="Chromosome 3"/>
</dbReference>
<evidence type="ECO:0008006" key="4">
    <source>
        <dbReference type="Google" id="ProtNLM"/>
    </source>
</evidence>
<keyword evidence="1" id="KW-0732">Signal</keyword>
<evidence type="ECO:0000313" key="2">
    <source>
        <dbReference type="EMBL" id="CAG9809592.1"/>
    </source>
</evidence>
<protein>
    <recommendedName>
        <fullName evidence="4">Secreted protein</fullName>
    </recommendedName>
</protein>
<feature type="signal peptide" evidence="1">
    <location>
        <begin position="1"/>
        <end position="22"/>
    </location>
</feature>
<name>A0A9N9WUE1_9DIPT</name>
<gene>
    <name evidence="2" type="ORF">CHIRRI_LOCUS12413</name>
</gene>
<sequence>MQLQIFASIVLLALFHFSYLDAHPYGDKIQLLDRKFRTRVAQQDSAFTFSAAQDGVELGCWGYIKDGRPFKMYYVYDMKDYRFITTTMRFQVHPPNGKKRFAILTPKGKADKEKTTSDVLRYPDECL</sequence>
<keyword evidence="3" id="KW-1185">Reference proteome</keyword>
<evidence type="ECO:0000256" key="1">
    <source>
        <dbReference type="SAM" id="SignalP"/>
    </source>
</evidence>
<evidence type="ECO:0000313" key="3">
    <source>
        <dbReference type="Proteomes" id="UP001153620"/>
    </source>
</evidence>
<proteinExistence type="predicted"/>
<reference evidence="2" key="2">
    <citation type="submission" date="2022-10" db="EMBL/GenBank/DDBJ databases">
        <authorList>
            <consortium name="ENA_rothamsted_submissions"/>
            <consortium name="culmorum"/>
            <person name="King R."/>
        </authorList>
    </citation>
    <scope>NUCLEOTIDE SEQUENCE</scope>
</reference>
<dbReference type="OrthoDB" id="7780822at2759"/>
<dbReference type="AlphaFoldDB" id="A0A9N9WUE1"/>
<accession>A0A9N9WUE1</accession>
<feature type="chain" id="PRO_5040371352" description="Secreted protein" evidence="1">
    <location>
        <begin position="23"/>
        <end position="127"/>
    </location>
</feature>
<reference evidence="2" key="1">
    <citation type="submission" date="2022-01" db="EMBL/GenBank/DDBJ databases">
        <authorList>
            <person name="King R."/>
        </authorList>
    </citation>
    <scope>NUCLEOTIDE SEQUENCE</scope>
</reference>